<dbReference type="EMBL" id="JNSK01000080">
    <property type="protein sequence ID" value="KGA15911.1"/>
    <property type="molecule type" value="Genomic_DNA"/>
</dbReference>
<comment type="similarity">
    <text evidence="1">Belongs to the short-chain dehydrogenases/reductases (SDR) family.</text>
</comment>
<dbReference type="Pfam" id="PF13561">
    <property type="entry name" value="adh_short_C2"/>
    <property type="match status" value="1"/>
</dbReference>
<evidence type="ECO:0000256" key="1">
    <source>
        <dbReference type="ARBA" id="ARBA00006484"/>
    </source>
</evidence>
<name>A0A094QMZ2_9ZZZZ</name>
<dbReference type="PANTHER" id="PTHR42760:SF5">
    <property type="entry name" value="2-DEHYDRO-3-DEOXY-D-GLUCONATE 5-DEHYDROGENASE"/>
    <property type="match status" value="1"/>
</dbReference>
<accession>A0A094QMZ2</accession>
<dbReference type="PROSITE" id="PS00061">
    <property type="entry name" value="ADH_SHORT"/>
    <property type="match status" value="1"/>
</dbReference>
<dbReference type="AlphaFoldDB" id="A0A094QMZ2"/>
<dbReference type="GO" id="GO:0016616">
    <property type="term" value="F:oxidoreductase activity, acting on the CH-OH group of donors, NAD or NADP as acceptor"/>
    <property type="evidence" value="ECO:0007669"/>
    <property type="project" value="TreeGrafter"/>
</dbReference>
<dbReference type="PRINTS" id="PR00081">
    <property type="entry name" value="GDHRDH"/>
</dbReference>
<dbReference type="InterPro" id="IPR020904">
    <property type="entry name" value="Sc_DH/Rdtase_CS"/>
</dbReference>
<reference evidence="3" key="1">
    <citation type="submission" date="2014-05" db="EMBL/GenBank/DDBJ databases">
        <title>Key roles for freshwater Actinobacteria revealed by deep metagenomic sequencing.</title>
        <authorList>
            <person name="Ghai R."/>
            <person name="Mizuno C.M."/>
            <person name="Picazo A."/>
            <person name="Camacho A."/>
            <person name="Rodriguez-Valera F."/>
        </authorList>
    </citation>
    <scope>NUCLEOTIDE SEQUENCE</scope>
</reference>
<keyword evidence="2" id="KW-0560">Oxidoreductase</keyword>
<proteinExistence type="inferred from homology"/>
<comment type="caution">
    <text evidence="3">The sequence shown here is derived from an EMBL/GenBank/DDBJ whole genome shotgun (WGS) entry which is preliminary data.</text>
</comment>
<dbReference type="PRINTS" id="PR00080">
    <property type="entry name" value="SDRFAMILY"/>
</dbReference>
<dbReference type="PANTHER" id="PTHR42760">
    <property type="entry name" value="SHORT-CHAIN DEHYDROGENASES/REDUCTASES FAMILY MEMBER"/>
    <property type="match status" value="1"/>
</dbReference>
<dbReference type="Gene3D" id="3.40.50.720">
    <property type="entry name" value="NAD(P)-binding Rossmann-like Domain"/>
    <property type="match status" value="1"/>
</dbReference>
<gene>
    <name evidence="3" type="ORF">GM50_15920</name>
</gene>
<dbReference type="InterPro" id="IPR002347">
    <property type="entry name" value="SDR_fam"/>
</dbReference>
<protein>
    <recommendedName>
        <fullName evidence="4">2-deoxy-D-gluconate 3-dehydrogenase</fullName>
    </recommendedName>
</protein>
<evidence type="ECO:0000313" key="3">
    <source>
        <dbReference type="EMBL" id="KGA15911.1"/>
    </source>
</evidence>
<dbReference type="SUPFAM" id="SSF51735">
    <property type="entry name" value="NAD(P)-binding Rossmann-fold domains"/>
    <property type="match status" value="1"/>
</dbReference>
<evidence type="ECO:0008006" key="4">
    <source>
        <dbReference type="Google" id="ProtNLM"/>
    </source>
</evidence>
<evidence type="ECO:0000256" key="2">
    <source>
        <dbReference type="ARBA" id="ARBA00023002"/>
    </source>
</evidence>
<organism evidence="3">
    <name type="scientific">freshwater metagenome</name>
    <dbReference type="NCBI Taxonomy" id="449393"/>
    <lineage>
        <taxon>unclassified sequences</taxon>
        <taxon>metagenomes</taxon>
        <taxon>ecological metagenomes</taxon>
    </lineage>
</organism>
<dbReference type="InterPro" id="IPR036291">
    <property type="entry name" value="NAD(P)-bd_dom_sf"/>
</dbReference>
<sequence length="255" mass="27172">MSSFKIKGNRVVITGGTGGIGSAIVKGFIDAGSEVLVSARDTSQFDSLKEYLAEHNSPSTKLHHVVADFSDPKNCGVFIDQAKKTLGGIDVLVIAHGGVKPGPALETSDEIWQQQIQVNLSSYFQLAKAAAGEMIERGSGKIITFASMLTFQGGLNASTYAAAKGGVGQMTKALSNEWAKSGVNVNAIAPGYIKTKLNRHIWTDPIRHDQILSRLTSGRWGLPEDMVGPTLFLASEASDYMHGVILPVDGGWLSR</sequence>
<dbReference type="FunFam" id="3.40.50.720:FF:000084">
    <property type="entry name" value="Short-chain dehydrogenase reductase"/>
    <property type="match status" value="1"/>
</dbReference>